<dbReference type="Proteomes" id="UP001409291">
    <property type="component" value="Unassembled WGS sequence"/>
</dbReference>
<evidence type="ECO:0000259" key="1">
    <source>
        <dbReference type="PROSITE" id="PS50995"/>
    </source>
</evidence>
<dbReference type="Gene3D" id="1.10.10.10">
    <property type="entry name" value="Winged helix-like DNA-binding domain superfamily/Winged helix DNA-binding domain"/>
    <property type="match status" value="1"/>
</dbReference>
<reference evidence="2 3" key="1">
    <citation type="submission" date="2024-04" db="EMBL/GenBank/DDBJ databases">
        <title>WGS of bacteria from Torrens River.</title>
        <authorList>
            <person name="Wyrsch E.R."/>
            <person name="Drigo B."/>
        </authorList>
    </citation>
    <scope>NUCLEOTIDE SEQUENCE [LARGE SCALE GENOMIC DNA]</scope>
    <source>
        <strain evidence="2 3">TWI391</strain>
    </source>
</reference>
<dbReference type="PROSITE" id="PS50995">
    <property type="entry name" value="HTH_MARR_2"/>
    <property type="match status" value="1"/>
</dbReference>
<comment type="caution">
    <text evidence="2">The sequence shown here is derived from an EMBL/GenBank/DDBJ whole genome shotgun (WGS) entry which is preliminary data.</text>
</comment>
<sequence>MQDEKFNRYSFILERTAKKVKQFAQNSFTDNDFDITVDQWTIMKTLYENDNLLQKELAEKCCKDQPTLTRIVDLLIKKGLTERVIHPSDRRSIHLHLTEEGRKKVENYSPIVSSIRMKAWENLTDEDFSSFTRILDKIYNNLSN</sequence>
<proteinExistence type="predicted"/>
<feature type="domain" description="HTH marR-type" evidence="1">
    <location>
        <begin position="6"/>
        <end position="140"/>
    </location>
</feature>
<evidence type="ECO:0000313" key="2">
    <source>
        <dbReference type="EMBL" id="MEN5378988.1"/>
    </source>
</evidence>
<dbReference type="EMBL" id="JBDJNQ010000008">
    <property type="protein sequence ID" value="MEN5378988.1"/>
    <property type="molecule type" value="Genomic_DNA"/>
</dbReference>
<organism evidence="2 3">
    <name type="scientific">Sphingobacterium kitahiroshimense</name>
    <dbReference type="NCBI Taxonomy" id="470446"/>
    <lineage>
        <taxon>Bacteria</taxon>
        <taxon>Pseudomonadati</taxon>
        <taxon>Bacteroidota</taxon>
        <taxon>Sphingobacteriia</taxon>
        <taxon>Sphingobacteriales</taxon>
        <taxon>Sphingobacteriaceae</taxon>
        <taxon>Sphingobacterium</taxon>
    </lineage>
</organism>
<name>A0ABV0BXJ4_9SPHI</name>
<dbReference type="SUPFAM" id="SSF46785">
    <property type="entry name" value="Winged helix' DNA-binding domain"/>
    <property type="match status" value="1"/>
</dbReference>
<dbReference type="InterPro" id="IPR039422">
    <property type="entry name" value="MarR/SlyA-like"/>
</dbReference>
<gene>
    <name evidence="2" type="ORF">ABE541_17125</name>
</gene>
<evidence type="ECO:0000313" key="3">
    <source>
        <dbReference type="Proteomes" id="UP001409291"/>
    </source>
</evidence>
<dbReference type="RefSeq" id="WP_132772649.1">
    <property type="nucleotide sequence ID" value="NZ_JAOQNK010000001.1"/>
</dbReference>
<dbReference type="InterPro" id="IPR000835">
    <property type="entry name" value="HTH_MarR-typ"/>
</dbReference>
<dbReference type="InterPro" id="IPR036390">
    <property type="entry name" value="WH_DNA-bd_sf"/>
</dbReference>
<dbReference type="InterPro" id="IPR036388">
    <property type="entry name" value="WH-like_DNA-bd_sf"/>
</dbReference>
<dbReference type="Pfam" id="PF01047">
    <property type="entry name" value="MarR"/>
    <property type="match status" value="1"/>
</dbReference>
<dbReference type="PANTHER" id="PTHR33164:SF43">
    <property type="entry name" value="HTH-TYPE TRANSCRIPTIONAL REPRESSOR YETL"/>
    <property type="match status" value="1"/>
</dbReference>
<protein>
    <submittedName>
        <fullName evidence="2">MarR family transcriptional regulator</fullName>
    </submittedName>
</protein>
<dbReference type="SMART" id="SM00347">
    <property type="entry name" value="HTH_MARR"/>
    <property type="match status" value="1"/>
</dbReference>
<keyword evidence="3" id="KW-1185">Reference proteome</keyword>
<dbReference type="PANTHER" id="PTHR33164">
    <property type="entry name" value="TRANSCRIPTIONAL REGULATOR, MARR FAMILY"/>
    <property type="match status" value="1"/>
</dbReference>
<dbReference type="PRINTS" id="PR00598">
    <property type="entry name" value="HTHMARR"/>
</dbReference>
<accession>A0ABV0BXJ4</accession>